<organism evidence="1 2">
    <name type="scientific">Protopolystoma xenopodis</name>
    <dbReference type="NCBI Taxonomy" id="117903"/>
    <lineage>
        <taxon>Eukaryota</taxon>
        <taxon>Metazoa</taxon>
        <taxon>Spiralia</taxon>
        <taxon>Lophotrochozoa</taxon>
        <taxon>Platyhelminthes</taxon>
        <taxon>Monogenea</taxon>
        <taxon>Polyopisthocotylea</taxon>
        <taxon>Polystomatidea</taxon>
        <taxon>Polystomatidae</taxon>
        <taxon>Protopolystoma</taxon>
    </lineage>
</organism>
<proteinExistence type="predicted"/>
<evidence type="ECO:0000313" key="2">
    <source>
        <dbReference type="Proteomes" id="UP000784294"/>
    </source>
</evidence>
<sequence>MRFESHQGEVGGRVALSQILFSSRRAVEQQNHKTTFTHIYTRLWPRLTLAGRLAVKWTDPVPLEDLREWVNCSAKTQTYRLAAELLIVVLTASFNTTTTTKRNAQRDTLTPCKRIVRMDVGMAGMQADEADQESVRLCTLLLTQQATPVRLVAAAKVVILRQKWAILLRINRDCVHAKSALQQEVAKEIAHPSSSVSGVVMGES</sequence>
<keyword evidence="2" id="KW-1185">Reference proteome</keyword>
<protein>
    <submittedName>
        <fullName evidence="1">Uncharacterized protein</fullName>
    </submittedName>
</protein>
<name>A0A3S5AQT5_9PLAT</name>
<dbReference type="Proteomes" id="UP000784294">
    <property type="component" value="Unassembled WGS sequence"/>
</dbReference>
<reference evidence="1" key="1">
    <citation type="submission" date="2018-11" db="EMBL/GenBank/DDBJ databases">
        <authorList>
            <consortium name="Pathogen Informatics"/>
        </authorList>
    </citation>
    <scope>NUCLEOTIDE SEQUENCE</scope>
</reference>
<gene>
    <name evidence="1" type="ORF">PXEA_LOCUS16213</name>
</gene>
<accession>A0A3S5AQT5</accession>
<dbReference type="EMBL" id="CAAALY010058327">
    <property type="protein sequence ID" value="VEL22773.1"/>
    <property type="molecule type" value="Genomic_DNA"/>
</dbReference>
<comment type="caution">
    <text evidence="1">The sequence shown here is derived from an EMBL/GenBank/DDBJ whole genome shotgun (WGS) entry which is preliminary data.</text>
</comment>
<dbReference type="AlphaFoldDB" id="A0A3S5AQT5"/>
<evidence type="ECO:0000313" key="1">
    <source>
        <dbReference type="EMBL" id="VEL22773.1"/>
    </source>
</evidence>